<dbReference type="Proteomes" id="UP000262004">
    <property type="component" value="Chromosome"/>
</dbReference>
<dbReference type="KEGG" id="htl:HPTL_2069"/>
<sequence length="225" mass="24407">MSKATLQLTYTLTLELPAALETVPEADLAKTLDGLLGNAVHQGLRTVVGKRLAGAGVRVTKLTHQVALTRPRRAVGTTIPKERLVAAAPHLTDVELADVEASIGNLPFLAEEELHKRIRARALKRVNEVRLVPVKVVAEKSNGERFEGAAALNITHGALFFPEELRSLRFKANAPVQIYLPDVETPLVGVYRGSTLGGPVVEIPIEKLAPYRDQLLAAWQANQKA</sequence>
<proteinExistence type="predicted"/>
<dbReference type="EMBL" id="AP018558">
    <property type="protein sequence ID" value="BBD78323.1"/>
    <property type="molecule type" value="Genomic_DNA"/>
</dbReference>
<gene>
    <name evidence="1" type="ORF">HPTL_2069</name>
</gene>
<dbReference type="RefSeq" id="WP_145981816.1">
    <property type="nucleotide sequence ID" value="NZ_AP018558.1"/>
</dbReference>
<dbReference type="AlphaFoldDB" id="A0A2Z6E0N7"/>
<protein>
    <submittedName>
        <fullName evidence="1">Uncharacterized protein</fullName>
    </submittedName>
</protein>
<keyword evidence="2" id="KW-1185">Reference proteome</keyword>
<name>A0A2Z6E0N7_HYDTE</name>
<reference evidence="1 2" key="1">
    <citation type="submission" date="2018-04" db="EMBL/GenBank/DDBJ databases">
        <title>Complete genome sequence of Hydrogenophilus thermoluteolus TH-1.</title>
        <authorList>
            <person name="Arai H."/>
        </authorList>
    </citation>
    <scope>NUCLEOTIDE SEQUENCE [LARGE SCALE GENOMIC DNA]</scope>
    <source>
        <strain evidence="1 2">TH-1</strain>
    </source>
</reference>
<evidence type="ECO:0000313" key="2">
    <source>
        <dbReference type="Proteomes" id="UP000262004"/>
    </source>
</evidence>
<organism evidence="1 2">
    <name type="scientific">Hydrogenophilus thermoluteolus</name>
    <name type="common">Pseudomonas hydrogenothermophila</name>
    <dbReference type="NCBI Taxonomy" id="297"/>
    <lineage>
        <taxon>Bacteria</taxon>
        <taxon>Pseudomonadati</taxon>
        <taxon>Pseudomonadota</taxon>
        <taxon>Hydrogenophilia</taxon>
        <taxon>Hydrogenophilales</taxon>
        <taxon>Hydrogenophilaceae</taxon>
        <taxon>Hydrogenophilus</taxon>
    </lineage>
</organism>
<evidence type="ECO:0000313" key="1">
    <source>
        <dbReference type="EMBL" id="BBD78323.1"/>
    </source>
</evidence>
<accession>A0A2Z6E0N7</accession>